<evidence type="ECO:0000313" key="2">
    <source>
        <dbReference type="Proteomes" id="UP000193411"/>
    </source>
</evidence>
<feature type="non-terminal residue" evidence="1">
    <location>
        <position position="1"/>
    </location>
</feature>
<feature type="non-terminal residue" evidence="1">
    <location>
        <position position="60"/>
    </location>
</feature>
<comment type="caution">
    <text evidence="1">The sequence shown here is derived from an EMBL/GenBank/DDBJ whole genome shotgun (WGS) entry which is preliminary data.</text>
</comment>
<organism evidence="1 2">
    <name type="scientific">Catenaria anguillulae PL171</name>
    <dbReference type="NCBI Taxonomy" id="765915"/>
    <lineage>
        <taxon>Eukaryota</taxon>
        <taxon>Fungi</taxon>
        <taxon>Fungi incertae sedis</taxon>
        <taxon>Blastocladiomycota</taxon>
        <taxon>Blastocladiomycetes</taxon>
        <taxon>Blastocladiales</taxon>
        <taxon>Catenariaceae</taxon>
        <taxon>Catenaria</taxon>
    </lineage>
</organism>
<dbReference type="EMBL" id="MCFL01000050">
    <property type="protein sequence ID" value="ORZ32177.1"/>
    <property type="molecule type" value="Genomic_DNA"/>
</dbReference>
<reference evidence="1 2" key="1">
    <citation type="submission" date="2016-07" db="EMBL/GenBank/DDBJ databases">
        <title>Pervasive Adenine N6-methylation of Active Genes in Fungi.</title>
        <authorList>
            <consortium name="DOE Joint Genome Institute"/>
            <person name="Mondo S.J."/>
            <person name="Dannebaum R.O."/>
            <person name="Kuo R.C."/>
            <person name="Labutti K."/>
            <person name="Haridas S."/>
            <person name="Kuo A."/>
            <person name="Salamov A."/>
            <person name="Ahrendt S.R."/>
            <person name="Lipzen A."/>
            <person name="Sullivan W."/>
            <person name="Andreopoulos W.B."/>
            <person name="Clum A."/>
            <person name="Lindquist E."/>
            <person name="Daum C."/>
            <person name="Ramamoorthy G.K."/>
            <person name="Gryganskyi A."/>
            <person name="Culley D."/>
            <person name="Magnuson J.K."/>
            <person name="James T.Y."/>
            <person name="O'Malley M.A."/>
            <person name="Stajich J.E."/>
            <person name="Spatafora J.W."/>
            <person name="Visel A."/>
            <person name="Grigoriev I.V."/>
        </authorList>
    </citation>
    <scope>NUCLEOTIDE SEQUENCE [LARGE SCALE GENOMIC DNA]</scope>
    <source>
        <strain evidence="1 2">PL171</strain>
    </source>
</reference>
<evidence type="ECO:0000313" key="1">
    <source>
        <dbReference type="EMBL" id="ORZ32177.1"/>
    </source>
</evidence>
<sequence>KAKPAPAYAFVRTMTASATASSLHLQSTMTTTDPALMVPHLPPPSAAPTAIHSLAARGLS</sequence>
<protein>
    <submittedName>
        <fullName evidence="1">Uncharacterized protein</fullName>
    </submittedName>
</protein>
<keyword evidence="2" id="KW-1185">Reference proteome</keyword>
<proteinExistence type="predicted"/>
<accession>A0A1Y2HC48</accession>
<dbReference type="Proteomes" id="UP000193411">
    <property type="component" value="Unassembled WGS sequence"/>
</dbReference>
<gene>
    <name evidence="1" type="ORF">BCR44DRAFT_1440926</name>
</gene>
<dbReference type="AlphaFoldDB" id="A0A1Y2HC48"/>
<name>A0A1Y2HC48_9FUNG</name>